<sequence>MSFRSYKDVLKYYMRSERANLQGLENSPYRGRKGQVYVEFVPTRTKLINAFLEAGRILGHPTVDYNAPEKLGFGYVQTTTRSGHRYSVAKAFLHNHKGRRNLHILPSSIVTKVLIDPTSKTAHGIQYVRNHLKYDVRVRKEVILSAGPIASPQLLMMSGIGPKENLNTVGIPVINDLPVGRNLFDHIAFPGIIFKLNTTDVSFIEEKGATLQNILEWLQFGEGILASPGGVEGIGYIKTSVSDDPEEVPDIELISIGGSLVSDGGPHGSKAARRGMMISENVFDKAFGVIDNTDTWSAFPMLLHPKSKGYLELKDNNPFSYPKIYGNYLTDQKDVRTLIAAIRHVITLSETEPFQRLGAKLHRADYPACRGLVFDSDAYWECAIRTLTATLHHQIGTCRMGPVSDPAAVVDPELRVYGVQNLRVVDTSIIPRTTSAHTNAPGIMIGEKAADMIRSTWKNG</sequence>
<organism evidence="5 6">
    <name type="scientific">Eumeta variegata</name>
    <name type="common">Bagworm moth</name>
    <name type="synonym">Eumeta japonica</name>
    <dbReference type="NCBI Taxonomy" id="151549"/>
    <lineage>
        <taxon>Eukaryota</taxon>
        <taxon>Metazoa</taxon>
        <taxon>Ecdysozoa</taxon>
        <taxon>Arthropoda</taxon>
        <taxon>Hexapoda</taxon>
        <taxon>Insecta</taxon>
        <taxon>Pterygota</taxon>
        <taxon>Neoptera</taxon>
        <taxon>Endopterygota</taxon>
        <taxon>Lepidoptera</taxon>
        <taxon>Glossata</taxon>
        <taxon>Ditrysia</taxon>
        <taxon>Tineoidea</taxon>
        <taxon>Psychidae</taxon>
        <taxon>Oiketicinae</taxon>
        <taxon>Eumeta</taxon>
    </lineage>
</organism>
<gene>
    <name evidence="5" type="primary">Gld</name>
    <name evidence="5" type="ORF">EVAR_64428_1</name>
</gene>
<dbReference type="STRING" id="151549.A0A4C1ZKY6"/>
<dbReference type="GO" id="GO:0050660">
    <property type="term" value="F:flavin adenine dinucleotide binding"/>
    <property type="evidence" value="ECO:0007669"/>
    <property type="project" value="InterPro"/>
</dbReference>
<keyword evidence="3" id="KW-0285">Flavoprotein</keyword>
<comment type="caution">
    <text evidence="5">The sequence shown here is derived from an EMBL/GenBank/DDBJ whole genome shotgun (WGS) entry which is preliminary data.</text>
</comment>
<dbReference type="Pfam" id="PF00732">
    <property type="entry name" value="GMC_oxred_N"/>
    <property type="match status" value="1"/>
</dbReference>
<proteinExistence type="inferred from homology"/>
<dbReference type="PROSITE" id="PS00624">
    <property type="entry name" value="GMC_OXRED_2"/>
    <property type="match status" value="1"/>
</dbReference>
<feature type="active site" description="Proton acceptor" evidence="2">
    <location>
        <position position="437"/>
    </location>
</feature>
<evidence type="ECO:0000313" key="5">
    <source>
        <dbReference type="EMBL" id="GBP87853.1"/>
    </source>
</evidence>
<reference evidence="5 6" key="1">
    <citation type="journal article" date="2019" name="Commun. Biol.">
        <title>The bagworm genome reveals a unique fibroin gene that provides high tensile strength.</title>
        <authorList>
            <person name="Kono N."/>
            <person name="Nakamura H."/>
            <person name="Ohtoshi R."/>
            <person name="Tomita M."/>
            <person name="Numata K."/>
            <person name="Arakawa K."/>
        </authorList>
    </citation>
    <scope>NUCLEOTIDE SEQUENCE [LARGE SCALE GENOMIC DNA]</scope>
</reference>
<feature type="binding site" evidence="3">
    <location>
        <position position="110"/>
    </location>
    <ligand>
        <name>FAD</name>
        <dbReference type="ChEBI" id="CHEBI:57692"/>
    </ligand>
</feature>
<dbReference type="GO" id="GO:0016614">
    <property type="term" value="F:oxidoreductase activity, acting on CH-OH group of donors"/>
    <property type="evidence" value="ECO:0007669"/>
    <property type="project" value="InterPro"/>
</dbReference>
<dbReference type="InterPro" id="IPR012132">
    <property type="entry name" value="GMC_OxRdtase"/>
</dbReference>
<feature type="domain" description="Glucose-methanol-choline oxidoreductase N-terminal" evidence="4">
    <location>
        <begin position="147"/>
        <end position="161"/>
    </location>
</feature>
<dbReference type="Gene3D" id="3.50.50.60">
    <property type="entry name" value="FAD/NAD(P)-binding domain"/>
    <property type="match status" value="1"/>
</dbReference>
<dbReference type="OrthoDB" id="269227at2759"/>
<dbReference type="Proteomes" id="UP000299102">
    <property type="component" value="Unassembled WGS sequence"/>
</dbReference>
<comment type="similarity">
    <text evidence="1">Belongs to the GMC oxidoreductase family.</text>
</comment>
<protein>
    <submittedName>
        <fullName evidence="5">Glucose dehydrogenase</fullName>
    </submittedName>
</protein>
<dbReference type="SUPFAM" id="SSF54373">
    <property type="entry name" value="FAD-linked reductases, C-terminal domain"/>
    <property type="match status" value="1"/>
</dbReference>
<keyword evidence="6" id="KW-1185">Reference proteome</keyword>
<dbReference type="PANTHER" id="PTHR11552:SF208">
    <property type="entry name" value="RE36204P-RELATED"/>
    <property type="match status" value="1"/>
</dbReference>
<dbReference type="PIRSF" id="PIRSF000137">
    <property type="entry name" value="Alcohol_oxidase"/>
    <property type="match status" value="1"/>
</dbReference>
<dbReference type="AlphaFoldDB" id="A0A4C1ZKY6"/>
<name>A0A4C1ZKY6_EUMVA</name>
<evidence type="ECO:0000259" key="4">
    <source>
        <dbReference type="PROSITE" id="PS00624"/>
    </source>
</evidence>
<accession>A0A4C1ZKY6</accession>
<dbReference type="InterPro" id="IPR000172">
    <property type="entry name" value="GMC_OxRdtase_N"/>
</dbReference>
<dbReference type="PANTHER" id="PTHR11552">
    <property type="entry name" value="GLUCOSE-METHANOL-CHOLINE GMC OXIDOREDUCTASE"/>
    <property type="match status" value="1"/>
</dbReference>
<evidence type="ECO:0000256" key="1">
    <source>
        <dbReference type="ARBA" id="ARBA00010790"/>
    </source>
</evidence>
<evidence type="ECO:0000256" key="2">
    <source>
        <dbReference type="PIRSR" id="PIRSR000137-1"/>
    </source>
</evidence>
<evidence type="ECO:0000313" key="6">
    <source>
        <dbReference type="Proteomes" id="UP000299102"/>
    </source>
</evidence>
<dbReference type="Gene3D" id="3.30.560.10">
    <property type="entry name" value="Glucose Oxidase, domain 3"/>
    <property type="match status" value="1"/>
</dbReference>
<comment type="cofactor">
    <cofactor evidence="3">
        <name>FAD</name>
        <dbReference type="ChEBI" id="CHEBI:57692"/>
    </cofactor>
</comment>
<keyword evidence="3" id="KW-0274">FAD</keyword>
<dbReference type="InterPro" id="IPR036188">
    <property type="entry name" value="FAD/NAD-bd_sf"/>
</dbReference>
<dbReference type="SUPFAM" id="SSF51905">
    <property type="entry name" value="FAD/NAD(P)-binding domain"/>
    <property type="match status" value="1"/>
</dbReference>
<dbReference type="InterPro" id="IPR007867">
    <property type="entry name" value="GMC_OxRtase_C"/>
</dbReference>
<feature type="active site" description="Proton donor" evidence="2">
    <location>
        <position position="393"/>
    </location>
</feature>
<dbReference type="Pfam" id="PF05199">
    <property type="entry name" value="GMC_oxred_C"/>
    <property type="match status" value="1"/>
</dbReference>
<evidence type="ECO:0000256" key="3">
    <source>
        <dbReference type="PIRSR" id="PIRSR000137-2"/>
    </source>
</evidence>
<dbReference type="EMBL" id="BGZK01001890">
    <property type="protein sequence ID" value="GBP87853.1"/>
    <property type="molecule type" value="Genomic_DNA"/>
</dbReference>